<dbReference type="AlphaFoldDB" id="A0A2P4YG55"/>
<comment type="caution">
    <text evidence="3">The sequence shown here is derived from an EMBL/GenBank/DDBJ whole genome shotgun (WGS) entry which is preliminary data.</text>
</comment>
<dbReference type="EMBL" id="NCKW01003393">
    <property type="protein sequence ID" value="POM76786.1"/>
    <property type="molecule type" value="Genomic_DNA"/>
</dbReference>
<dbReference type="PANTHER" id="PTHR19303:SF57">
    <property type="entry name" value="HTH CENPB-TYPE DOMAIN-CONTAINING PROTEIN"/>
    <property type="match status" value="1"/>
</dbReference>
<evidence type="ECO:0000256" key="1">
    <source>
        <dbReference type="SAM" id="MobiDB-lite"/>
    </source>
</evidence>
<dbReference type="InterPro" id="IPR004875">
    <property type="entry name" value="DDE_SF_endonuclease_dom"/>
</dbReference>
<dbReference type="InterPro" id="IPR050863">
    <property type="entry name" value="CenT-Element_Derived"/>
</dbReference>
<keyword evidence="4" id="KW-1185">Reference proteome</keyword>
<dbReference type="Pfam" id="PF03184">
    <property type="entry name" value="DDE_1"/>
    <property type="match status" value="1"/>
</dbReference>
<feature type="region of interest" description="Disordered" evidence="1">
    <location>
        <begin position="268"/>
        <end position="308"/>
    </location>
</feature>
<sequence length="308" mass="34035">MLGMRSSEPLSRARRGVEKPALQRLFYDLTKLVIEQKLDGRRVWNMDETSFVNKHTSRTVLALRGSSNVWSIAPETTFHLSVVAAINAAGAAAPPLFILPGIRLRRTTLDGSAIRKAGVITAPKGFLNSAIFEKWIGHFMGSLDEDIERPIVLVCDGCSSHLEYDAERRAKALVVILLCLPPNATHLIQPLDVAVTCGIFPPYLPNMVSRLNKSKANGAIRSEIGLANWLRVRDECRESILVLSPSPARKKGSRKTVDSTEKIIRVEDMLVSPPRKKRRPSTKNTEQQPENAPLSVLESVSSNESVVE</sequence>
<proteinExistence type="predicted"/>
<evidence type="ECO:0000313" key="3">
    <source>
        <dbReference type="EMBL" id="POM76786.1"/>
    </source>
</evidence>
<dbReference type="OrthoDB" id="98552at2759"/>
<dbReference type="Proteomes" id="UP000237271">
    <property type="component" value="Unassembled WGS sequence"/>
</dbReference>
<gene>
    <name evidence="3" type="ORF">PHPALM_5941</name>
</gene>
<feature type="domain" description="DDE-1" evidence="2">
    <location>
        <begin position="123"/>
        <end position="197"/>
    </location>
</feature>
<accession>A0A2P4YG55</accession>
<name>A0A2P4YG55_9STRA</name>
<dbReference type="GO" id="GO:0003677">
    <property type="term" value="F:DNA binding"/>
    <property type="evidence" value="ECO:0007669"/>
    <property type="project" value="TreeGrafter"/>
</dbReference>
<evidence type="ECO:0000259" key="2">
    <source>
        <dbReference type="Pfam" id="PF03184"/>
    </source>
</evidence>
<dbReference type="GO" id="GO:0005634">
    <property type="term" value="C:nucleus"/>
    <property type="evidence" value="ECO:0007669"/>
    <property type="project" value="TreeGrafter"/>
</dbReference>
<feature type="compositionally biased region" description="Low complexity" evidence="1">
    <location>
        <begin position="294"/>
        <end position="308"/>
    </location>
</feature>
<dbReference type="PANTHER" id="PTHR19303">
    <property type="entry name" value="TRANSPOSON"/>
    <property type="match status" value="1"/>
</dbReference>
<protein>
    <submittedName>
        <fullName evidence="3">Retroelement</fullName>
    </submittedName>
</protein>
<reference evidence="3 4" key="1">
    <citation type="journal article" date="2017" name="Genome Biol. Evol.">
        <title>Phytophthora megakarya and P. palmivora, closely related causal agents of cacao black pod rot, underwent increases in genome sizes and gene numbers by different mechanisms.</title>
        <authorList>
            <person name="Ali S.S."/>
            <person name="Shao J."/>
            <person name="Lary D.J."/>
            <person name="Kronmiller B."/>
            <person name="Shen D."/>
            <person name="Strem M.D."/>
            <person name="Amoako-Attah I."/>
            <person name="Akrofi A.Y."/>
            <person name="Begoude B.A."/>
            <person name="Ten Hoopen G.M."/>
            <person name="Coulibaly K."/>
            <person name="Kebe B.I."/>
            <person name="Melnick R.L."/>
            <person name="Guiltinan M.J."/>
            <person name="Tyler B.M."/>
            <person name="Meinhardt L.W."/>
            <person name="Bailey B.A."/>
        </authorList>
    </citation>
    <scope>NUCLEOTIDE SEQUENCE [LARGE SCALE GENOMIC DNA]</scope>
    <source>
        <strain evidence="4">sbr112.9</strain>
    </source>
</reference>
<evidence type="ECO:0000313" key="4">
    <source>
        <dbReference type="Proteomes" id="UP000237271"/>
    </source>
</evidence>
<organism evidence="3 4">
    <name type="scientific">Phytophthora palmivora</name>
    <dbReference type="NCBI Taxonomy" id="4796"/>
    <lineage>
        <taxon>Eukaryota</taxon>
        <taxon>Sar</taxon>
        <taxon>Stramenopiles</taxon>
        <taxon>Oomycota</taxon>
        <taxon>Peronosporomycetes</taxon>
        <taxon>Peronosporales</taxon>
        <taxon>Peronosporaceae</taxon>
        <taxon>Phytophthora</taxon>
    </lineage>
</organism>